<evidence type="ECO:0000256" key="2">
    <source>
        <dbReference type="ARBA" id="ARBA00022525"/>
    </source>
</evidence>
<reference evidence="7 8" key="1">
    <citation type="submission" date="2018-08" db="EMBL/GenBank/DDBJ databases">
        <title>A genome reference for cultivated species of the human gut microbiota.</title>
        <authorList>
            <person name="Zou Y."/>
            <person name="Xue W."/>
            <person name="Luo G."/>
        </authorList>
    </citation>
    <scope>NUCLEOTIDE SEQUENCE [LARGE SCALE GENOMIC DNA]</scope>
    <source>
        <strain evidence="7 8">OM06-4</strain>
    </source>
</reference>
<dbReference type="InterPro" id="IPR013783">
    <property type="entry name" value="Ig-like_fold"/>
</dbReference>
<evidence type="ECO:0000259" key="6">
    <source>
        <dbReference type="Pfam" id="PF20610"/>
    </source>
</evidence>
<keyword evidence="2" id="KW-0964">Secreted</keyword>
<feature type="domain" description="SpaA-like prealbumin fold" evidence="5">
    <location>
        <begin position="382"/>
        <end position="479"/>
    </location>
</feature>
<gene>
    <name evidence="7" type="ORF">DXB93_00565</name>
</gene>
<evidence type="ECO:0000259" key="5">
    <source>
        <dbReference type="Pfam" id="PF17802"/>
    </source>
</evidence>
<name>A0A3E3EJ17_9FIRM</name>
<dbReference type="PANTHER" id="PTHR36108">
    <property type="entry name" value="COLOSSIN-B-RELATED"/>
    <property type="match status" value="1"/>
</dbReference>
<protein>
    <recommendedName>
        <fullName evidence="9">Cna protein B-type domain protein</fullName>
    </recommendedName>
</protein>
<evidence type="ECO:0000256" key="4">
    <source>
        <dbReference type="SAM" id="Phobius"/>
    </source>
</evidence>
<dbReference type="InterPro" id="IPR046751">
    <property type="entry name" value="TED_2"/>
</dbReference>
<sequence length="620" mass="69108">MKRKLNQYIRKSLLVAVTFILVFCNAVTYVNGQQYQISAGEKIKYPSWFDSSGTWSTRMYTVDGKIAYCLEASKHSPGNGTVGEGSYVDNENLQKVLYYGYGGPADTLSTDGVTSVEMAYLLTHIAASYYYAGDLHGVDLEKLRGWGWAEWIEAIPNRPAIPKGEIGFSKNSLKMYQKDGSQRSEEITVIGDADATLTMVLDKDMELHNLTTNQTVTGTVQLSSGQKFYLSSPLTKRDNYNWSSGSLMGTTNSYYRPLVLTIDDETQTIGTMVLGNGETKPTSLQVEYLPVGSLKLIKTNEDKQMLDGAVFNLKGKNNDYNQDHVVKNGVLQIDNLLVGDYILTEIKTPADHDSLNKEYTVTIKSNEVTTKTIVNELIPVGKLIINKKLEGHLDDLSGIEFKITAKEDIKDIITGTVLYRAGMPIGQNQGIYITDQNGQIIIDKLPMGSYLISEVKTLPGYVFDDTVYEVAFNKEDRVTKEYQYTLNVENKLTQTTISKIDALTKQLLPGATLELYLKDGESLSLIEQWVSTDDAHLIKGLLVDCEYVLKEVKAPAGYTLAPELTFKVENSESIKEIVFENQHIPVVPTGDISNYSGYAGIALISFIFFLIFTKQKRRIL</sequence>
<feature type="domain" description="SpaA-like prealbumin fold" evidence="5">
    <location>
        <begin position="495"/>
        <end position="582"/>
    </location>
</feature>
<feature type="domain" description="Thioester" evidence="6">
    <location>
        <begin position="35"/>
        <end position="162"/>
    </location>
</feature>
<proteinExistence type="inferred from homology"/>
<keyword evidence="4" id="KW-1133">Transmembrane helix</keyword>
<dbReference type="InterPro" id="IPR041033">
    <property type="entry name" value="SpaA_PFL_dom_1"/>
</dbReference>
<feature type="domain" description="SpaA-like prealbumin fold" evidence="5">
    <location>
        <begin position="292"/>
        <end position="376"/>
    </location>
</feature>
<dbReference type="Pfam" id="PF17802">
    <property type="entry name" value="SpaA"/>
    <property type="match status" value="3"/>
</dbReference>
<keyword evidence="3" id="KW-0732">Signal</keyword>
<keyword evidence="4" id="KW-0812">Transmembrane</keyword>
<dbReference type="RefSeq" id="WP_117580154.1">
    <property type="nucleotide sequence ID" value="NZ_AP031443.1"/>
</dbReference>
<dbReference type="Gene3D" id="2.60.40.10">
    <property type="entry name" value="Immunoglobulins"/>
    <property type="match status" value="3"/>
</dbReference>
<evidence type="ECO:0000313" key="7">
    <source>
        <dbReference type="EMBL" id="RGD87201.1"/>
    </source>
</evidence>
<keyword evidence="4" id="KW-0472">Membrane</keyword>
<evidence type="ECO:0000256" key="1">
    <source>
        <dbReference type="ARBA" id="ARBA00007257"/>
    </source>
</evidence>
<evidence type="ECO:0008006" key="9">
    <source>
        <dbReference type="Google" id="ProtNLM"/>
    </source>
</evidence>
<dbReference type="AlphaFoldDB" id="A0A3E3EJ17"/>
<dbReference type="PANTHER" id="PTHR36108:SF13">
    <property type="entry name" value="COLOSSIN-B-RELATED"/>
    <property type="match status" value="1"/>
</dbReference>
<comment type="caution">
    <text evidence="7">The sequence shown here is derived from an EMBL/GenBank/DDBJ whole genome shotgun (WGS) entry which is preliminary data.</text>
</comment>
<dbReference type="Pfam" id="PF20610">
    <property type="entry name" value="TED_2"/>
    <property type="match status" value="1"/>
</dbReference>
<feature type="transmembrane region" description="Helical" evidence="4">
    <location>
        <begin position="595"/>
        <end position="613"/>
    </location>
</feature>
<dbReference type="EMBL" id="QUSL01000001">
    <property type="protein sequence ID" value="RGD87201.1"/>
    <property type="molecule type" value="Genomic_DNA"/>
</dbReference>
<evidence type="ECO:0000313" key="8">
    <source>
        <dbReference type="Proteomes" id="UP000261032"/>
    </source>
</evidence>
<dbReference type="Proteomes" id="UP000261032">
    <property type="component" value="Unassembled WGS sequence"/>
</dbReference>
<organism evidence="7 8">
    <name type="scientific">Thomasclavelia ramosa</name>
    <dbReference type="NCBI Taxonomy" id="1547"/>
    <lineage>
        <taxon>Bacteria</taxon>
        <taxon>Bacillati</taxon>
        <taxon>Bacillota</taxon>
        <taxon>Erysipelotrichia</taxon>
        <taxon>Erysipelotrichales</taxon>
        <taxon>Coprobacillaceae</taxon>
        <taxon>Thomasclavelia</taxon>
    </lineage>
</organism>
<evidence type="ECO:0000256" key="3">
    <source>
        <dbReference type="ARBA" id="ARBA00022729"/>
    </source>
</evidence>
<comment type="similarity">
    <text evidence="1">Belongs to the serine-aspartate repeat-containing protein (SDr) family.</text>
</comment>
<accession>A0A3E3EJ17</accession>